<sequence length="101" mass="10889">MAVVGPPGYWTKNCRFARLTTFKEQLIGLMAKHELVCASPDLLFTDQGFVWVSTVANNGMCIPFIPVTAFVGFCSACEQTGAVSACISRVSGAVHPVMLFQ</sequence>
<evidence type="ECO:0000313" key="1">
    <source>
        <dbReference type="EMBL" id="RMZ68019.1"/>
    </source>
</evidence>
<keyword evidence="2" id="KW-1185">Reference proteome</keyword>
<gene>
    <name evidence="1" type="ORF">GMOD_00004139</name>
</gene>
<dbReference type="Proteomes" id="UP000265663">
    <property type="component" value="Unassembled WGS sequence"/>
</dbReference>
<proteinExistence type="predicted"/>
<name>A0A3M7M0N2_9PLEO</name>
<dbReference type="AlphaFoldDB" id="A0A3M7M0N2"/>
<accession>A0A3M7M0N2</accession>
<reference evidence="1 2" key="1">
    <citation type="journal article" date="2014" name="PLoS ONE">
        <title>De novo Genome Assembly of the Fungal Plant Pathogen Pyrenophora semeniperda.</title>
        <authorList>
            <person name="Soliai M.M."/>
            <person name="Meyer S.E."/>
            <person name="Udall J.A."/>
            <person name="Elzinga D.E."/>
            <person name="Hermansen R.A."/>
            <person name="Bodily P.M."/>
            <person name="Hart A.A."/>
            <person name="Coleman C.E."/>
        </authorList>
    </citation>
    <scope>NUCLEOTIDE SEQUENCE [LARGE SCALE GENOMIC DNA]</scope>
    <source>
        <strain evidence="1 2">CCB06</strain>
        <tissue evidence="1">Mycelium</tissue>
    </source>
</reference>
<organism evidence="1 2">
    <name type="scientific">Pyrenophora seminiperda CCB06</name>
    <dbReference type="NCBI Taxonomy" id="1302712"/>
    <lineage>
        <taxon>Eukaryota</taxon>
        <taxon>Fungi</taxon>
        <taxon>Dikarya</taxon>
        <taxon>Ascomycota</taxon>
        <taxon>Pezizomycotina</taxon>
        <taxon>Dothideomycetes</taxon>
        <taxon>Pleosporomycetidae</taxon>
        <taxon>Pleosporales</taxon>
        <taxon>Pleosporineae</taxon>
        <taxon>Pleosporaceae</taxon>
        <taxon>Pyrenophora</taxon>
    </lineage>
</organism>
<evidence type="ECO:0000313" key="2">
    <source>
        <dbReference type="Proteomes" id="UP000265663"/>
    </source>
</evidence>
<protein>
    <submittedName>
        <fullName evidence="1">Uncharacterized protein</fullName>
    </submittedName>
</protein>
<dbReference type="EMBL" id="KE747814">
    <property type="protein sequence ID" value="RMZ68019.1"/>
    <property type="molecule type" value="Genomic_DNA"/>
</dbReference>